<name>A0A815Z4S4_9BILA</name>
<dbReference type="Proteomes" id="UP000681722">
    <property type="component" value="Unassembled WGS sequence"/>
</dbReference>
<evidence type="ECO:0000313" key="2">
    <source>
        <dbReference type="EMBL" id="CAF4446039.1"/>
    </source>
</evidence>
<dbReference type="AlphaFoldDB" id="A0A815Z4S4"/>
<proteinExistence type="predicted"/>
<sequence length="242" mass="27695">MDRFPIILNLMIIPPTDATLKVIVSDKHQELDIHLNDAYFHFIPAAIAIVYNLFETLHSFQIKFSCNSIDITLDTVSSTNNSTTTIGLLSFYLSNIDIELNFDKFIVKVTVGIDIYLFNKNKLVWEPFLEPNTKTIDGKPEPGLVWTITANINDTDHHDLFNTPPRTCVIAVNRLFNVTLTKSNIEQLQYIYSLFTNPHVQVLVSNKDRDIESHFWIHNVTGYDIVLNNLEKFKVHTVTGVT</sequence>
<dbReference type="Proteomes" id="UP000663829">
    <property type="component" value="Unassembled WGS sequence"/>
</dbReference>
<reference evidence="1" key="1">
    <citation type="submission" date="2021-02" db="EMBL/GenBank/DDBJ databases">
        <authorList>
            <person name="Nowell W R."/>
        </authorList>
    </citation>
    <scope>NUCLEOTIDE SEQUENCE</scope>
</reference>
<organism evidence="1 3">
    <name type="scientific">Didymodactylos carnosus</name>
    <dbReference type="NCBI Taxonomy" id="1234261"/>
    <lineage>
        <taxon>Eukaryota</taxon>
        <taxon>Metazoa</taxon>
        <taxon>Spiralia</taxon>
        <taxon>Gnathifera</taxon>
        <taxon>Rotifera</taxon>
        <taxon>Eurotatoria</taxon>
        <taxon>Bdelloidea</taxon>
        <taxon>Philodinida</taxon>
        <taxon>Philodinidae</taxon>
        <taxon>Didymodactylos</taxon>
    </lineage>
</organism>
<keyword evidence="3" id="KW-1185">Reference proteome</keyword>
<gene>
    <name evidence="1" type="ORF">GPM918_LOCUS40973</name>
    <name evidence="2" type="ORF">SRO942_LOCUS41970</name>
</gene>
<dbReference type="EMBL" id="CAJNOQ010031304">
    <property type="protein sequence ID" value="CAF1579334.1"/>
    <property type="molecule type" value="Genomic_DNA"/>
</dbReference>
<evidence type="ECO:0000313" key="1">
    <source>
        <dbReference type="EMBL" id="CAF1579334.1"/>
    </source>
</evidence>
<accession>A0A815Z4S4</accession>
<protein>
    <submittedName>
        <fullName evidence="1">Uncharacterized protein</fullName>
    </submittedName>
</protein>
<comment type="caution">
    <text evidence="1">The sequence shown here is derived from an EMBL/GenBank/DDBJ whole genome shotgun (WGS) entry which is preliminary data.</text>
</comment>
<dbReference type="EMBL" id="CAJOBC010097234">
    <property type="protein sequence ID" value="CAF4446039.1"/>
    <property type="molecule type" value="Genomic_DNA"/>
</dbReference>
<evidence type="ECO:0000313" key="3">
    <source>
        <dbReference type="Proteomes" id="UP000663829"/>
    </source>
</evidence>